<dbReference type="NCBIfam" id="TIGR03709">
    <property type="entry name" value="PPK2_rel_1"/>
    <property type="match status" value="1"/>
</dbReference>
<dbReference type="InterPro" id="IPR027417">
    <property type="entry name" value="P-loop_NTPase"/>
</dbReference>
<organism evidence="2 3">
    <name type="scientific">Nocardia camponoti</name>
    <dbReference type="NCBI Taxonomy" id="1616106"/>
    <lineage>
        <taxon>Bacteria</taxon>
        <taxon>Bacillati</taxon>
        <taxon>Actinomycetota</taxon>
        <taxon>Actinomycetes</taxon>
        <taxon>Mycobacteriales</taxon>
        <taxon>Nocardiaceae</taxon>
        <taxon>Nocardia</taxon>
    </lineage>
</organism>
<dbReference type="Proteomes" id="UP000612956">
    <property type="component" value="Unassembled WGS sequence"/>
</dbReference>
<dbReference type="Pfam" id="PF03976">
    <property type="entry name" value="PPK2"/>
    <property type="match status" value="1"/>
</dbReference>
<gene>
    <name evidence="2" type="ORF">GCM10011591_23240</name>
</gene>
<dbReference type="GO" id="GO:0006797">
    <property type="term" value="P:polyphosphate metabolic process"/>
    <property type="evidence" value="ECO:0007669"/>
    <property type="project" value="InterPro"/>
</dbReference>
<dbReference type="Gene3D" id="3.40.50.300">
    <property type="entry name" value="P-loop containing nucleotide triphosphate hydrolases"/>
    <property type="match status" value="1"/>
</dbReference>
<protein>
    <recommendedName>
        <fullName evidence="1">Polyphosphate kinase-2-related domain-containing protein</fullName>
    </recommendedName>
</protein>
<reference evidence="2" key="1">
    <citation type="journal article" date="2014" name="Int. J. Syst. Evol. Microbiol.">
        <title>Complete genome sequence of Corynebacterium casei LMG S-19264T (=DSM 44701T), isolated from a smear-ripened cheese.</title>
        <authorList>
            <consortium name="US DOE Joint Genome Institute (JGI-PGF)"/>
            <person name="Walter F."/>
            <person name="Albersmeier A."/>
            <person name="Kalinowski J."/>
            <person name="Ruckert C."/>
        </authorList>
    </citation>
    <scope>NUCLEOTIDE SEQUENCE</scope>
    <source>
        <strain evidence="2">CGMCC 4.7278</strain>
    </source>
</reference>
<comment type="caution">
    <text evidence="2">The sequence shown here is derived from an EMBL/GenBank/DDBJ whole genome shotgun (WGS) entry which is preliminary data.</text>
</comment>
<evidence type="ECO:0000259" key="1">
    <source>
        <dbReference type="Pfam" id="PF03976"/>
    </source>
</evidence>
<sequence>MTADRWTEPAITALNATGVRVDAMNRSSTPGFPGDKHHGEKALHDIEPELATLQLQLYANGRAGGKDSLLLILQGTDCSGKSSLVRHVFRGLDPQGLEYHAFRVPTPIERDHNYLWRIQKALPLPGKLSIFDRSQYEDIIVPRVHNTLPKEIWERRYDEINSFERMVTDAGTTIVKLMLFISPEEQAKRQRARLENPAKYWKFDPYDVTQHAYWDQFQEAYQSVLDRTNTDYAPWYAIPADHKWYTRLAAAEILIAHLRKLDLGWPPAEFNVEEQLHRLDDAVIHSKGNAGDNPS</sequence>
<evidence type="ECO:0000313" key="3">
    <source>
        <dbReference type="Proteomes" id="UP000612956"/>
    </source>
</evidence>
<dbReference type="AlphaFoldDB" id="A0A917QHT7"/>
<dbReference type="EMBL" id="BMMW01000002">
    <property type="protein sequence ID" value="GGK51024.1"/>
    <property type="molecule type" value="Genomic_DNA"/>
</dbReference>
<reference evidence="2" key="2">
    <citation type="submission" date="2020-09" db="EMBL/GenBank/DDBJ databases">
        <authorList>
            <person name="Sun Q."/>
            <person name="Zhou Y."/>
        </authorList>
    </citation>
    <scope>NUCLEOTIDE SEQUENCE</scope>
    <source>
        <strain evidence="2">CGMCC 4.7278</strain>
    </source>
</reference>
<dbReference type="InterPro" id="IPR022488">
    <property type="entry name" value="PPK2-related"/>
</dbReference>
<dbReference type="PANTHER" id="PTHR34383">
    <property type="entry name" value="POLYPHOSPHATE:AMP PHOSPHOTRANSFERASE-RELATED"/>
    <property type="match status" value="1"/>
</dbReference>
<evidence type="ECO:0000313" key="2">
    <source>
        <dbReference type="EMBL" id="GGK51024.1"/>
    </source>
</evidence>
<dbReference type="InterPro" id="IPR022300">
    <property type="entry name" value="PPK2-rel_1"/>
</dbReference>
<dbReference type="SUPFAM" id="SSF52540">
    <property type="entry name" value="P-loop containing nucleoside triphosphate hydrolases"/>
    <property type="match status" value="1"/>
</dbReference>
<dbReference type="RefSeq" id="WP_188828913.1">
    <property type="nucleotide sequence ID" value="NZ_BMMW01000002.1"/>
</dbReference>
<proteinExistence type="predicted"/>
<dbReference type="PANTHER" id="PTHR34383:SF3">
    <property type="entry name" value="POLYPHOSPHATE:AMP PHOSPHOTRANSFERASE"/>
    <property type="match status" value="1"/>
</dbReference>
<keyword evidence="3" id="KW-1185">Reference proteome</keyword>
<feature type="domain" description="Polyphosphate kinase-2-related" evidence="1">
    <location>
        <begin position="35"/>
        <end position="259"/>
    </location>
</feature>
<accession>A0A917QHT7</accession>
<name>A0A917QHT7_9NOCA</name>
<dbReference type="GO" id="GO:0016776">
    <property type="term" value="F:phosphotransferase activity, phosphate group as acceptor"/>
    <property type="evidence" value="ECO:0007669"/>
    <property type="project" value="InterPro"/>
</dbReference>